<organism evidence="1 2">
    <name type="scientific">Sistotremastrum suecicum HHB10207 ss-3</name>
    <dbReference type="NCBI Taxonomy" id="1314776"/>
    <lineage>
        <taxon>Eukaryota</taxon>
        <taxon>Fungi</taxon>
        <taxon>Dikarya</taxon>
        <taxon>Basidiomycota</taxon>
        <taxon>Agaricomycotina</taxon>
        <taxon>Agaricomycetes</taxon>
        <taxon>Sistotremastrales</taxon>
        <taxon>Sistotremastraceae</taxon>
        <taxon>Sistotremastrum</taxon>
    </lineage>
</organism>
<gene>
    <name evidence="1" type="ORF">SISSUDRAFT_1056086</name>
</gene>
<reference evidence="1 2" key="1">
    <citation type="journal article" date="2016" name="Mol. Biol. Evol.">
        <title>Comparative Genomics of Early-Diverging Mushroom-Forming Fungi Provides Insights into the Origins of Lignocellulose Decay Capabilities.</title>
        <authorList>
            <person name="Nagy L.G."/>
            <person name="Riley R."/>
            <person name="Tritt A."/>
            <person name="Adam C."/>
            <person name="Daum C."/>
            <person name="Floudas D."/>
            <person name="Sun H."/>
            <person name="Yadav J.S."/>
            <person name="Pangilinan J."/>
            <person name="Larsson K.H."/>
            <person name="Matsuura K."/>
            <person name="Barry K."/>
            <person name="Labutti K."/>
            <person name="Kuo R."/>
            <person name="Ohm R.A."/>
            <person name="Bhattacharya S.S."/>
            <person name="Shirouzu T."/>
            <person name="Yoshinaga Y."/>
            <person name="Martin F.M."/>
            <person name="Grigoriev I.V."/>
            <person name="Hibbett D.S."/>
        </authorList>
    </citation>
    <scope>NUCLEOTIDE SEQUENCE [LARGE SCALE GENOMIC DNA]</scope>
    <source>
        <strain evidence="1 2">HHB10207 ss-3</strain>
    </source>
</reference>
<dbReference type="Proteomes" id="UP000076798">
    <property type="component" value="Unassembled WGS sequence"/>
</dbReference>
<dbReference type="STRING" id="1314776.A0A165X9V4"/>
<accession>A0A165X9V4</accession>
<keyword evidence="2" id="KW-1185">Reference proteome</keyword>
<protein>
    <recommendedName>
        <fullName evidence="3">Ubiquitin-like protease family profile domain-containing protein</fullName>
    </recommendedName>
</protein>
<evidence type="ECO:0000313" key="2">
    <source>
        <dbReference type="Proteomes" id="UP000076798"/>
    </source>
</evidence>
<dbReference type="EMBL" id="KV428413">
    <property type="protein sequence ID" value="KZT31980.1"/>
    <property type="molecule type" value="Genomic_DNA"/>
</dbReference>
<evidence type="ECO:0008006" key="3">
    <source>
        <dbReference type="Google" id="ProtNLM"/>
    </source>
</evidence>
<dbReference type="OrthoDB" id="2979847at2759"/>
<dbReference type="SUPFAM" id="SSF54001">
    <property type="entry name" value="Cysteine proteinases"/>
    <property type="match status" value="1"/>
</dbReference>
<dbReference type="AlphaFoldDB" id="A0A165X9V4"/>
<name>A0A165X9V4_9AGAM</name>
<evidence type="ECO:0000313" key="1">
    <source>
        <dbReference type="EMBL" id="KZT31980.1"/>
    </source>
</evidence>
<dbReference type="InterPro" id="IPR038765">
    <property type="entry name" value="Papain-like_cys_pep_sf"/>
</dbReference>
<proteinExistence type="predicted"/>
<sequence length="129" mass="14761">MAFESPKDYESGRYDWLRDIGEDLANGRIKQISGIFHVHGNHFTACVIDIERAVILYGDGKQEDMPEKTFAFDKLNIALQHDGHSCGILAFNALMHYHDHTVELYNNRDALAMACARVRIAEDLIRLKR</sequence>